<feature type="compositionally biased region" description="Pro residues" evidence="1">
    <location>
        <begin position="300"/>
        <end position="312"/>
    </location>
</feature>
<gene>
    <name evidence="2" type="ORF">BE21_19960</name>
</gene>
<feature type="region of interest" description="Disordered" evidence="1">
    <location>
        <begin position="290"/>
        <end position="316"/>
    </location>
</feature>
<evidence type="ECO:0000313" key="3">
    <source>
        <dbReference type="Proteomes" id="UP000075502"/>
    </source>
</evidence>
<organism evidence="2 3">
    <name type="scientific">Sorangium cellulosum</name>
    <name type="common">Polyangium cellulosum</name>
    <dbReference type="NCBI Taxonomy" id="56"/>
    <lineage>
        <taxon>Bacteria</taxon>
        <taxon>Pseudomonadati</taxon>
        <taxon>Myxococcota</taxon>
        <taxon>Polyangia</taxon>
        <taxon>Polyangiales</taxon>
        <taxon>Polyangiaceae</taxon>
        <taxon>Sorangium</taxon>
    </lineage>
</organism>
<sequence length="438" mass="48144">MTRSEMDENNNASMVKLDTAFEGQQLTFYRFRDKVCVVGQELGAALGYADGSLGARIAGEWKNEFIKEKDYGILEGEELRVLKRLATSGVASRSKRLLVLFEPGVNLVSLKTEKELGVKLRRLLADEVLPRLLRSEPILPAAPPPVSGSVIPANDVEGQLRLLALRQKTALEIYAAVPGLYSEAFLRQKVEHAVALVEGRAPAIDNPLLSVEGYLQQRGVHARTRKSKAPIFGKRLKALYTGERGREPPMQLRDVNHAERPVCSYTETDRPLFDRVFEEMFPAPANRPFDLSSLVDDAPEPIPPPPPPPPLPSGRQRVDTDIEGWSLRGLLKRFKSTGMDGLTTTKIRDAAVGLGLVGNLHYGHWSELKNEHGRTVSNPWRYHEKAVGLLEPTLRLYLRNVAGGLGEQTAMASAVAMTGKVASGATGRLPFKAIRAPG</sequence>
<evidence type="ECO:0000313" key="2">
    <source>
        <dbReference type="EMBL" id="KYG09071.1"/>
    </source>
</evidence>
<evidence type="ECO:0008006" key="4">
    <source>
        <dbReference type="Google" id="ProtNLM"/>
    </source>
</evidence>
<protein>
    <recommendedName>
        <fullName evidence="4">Bro-N domain-containing protein</fullName>
    </recommendedName>
</protein>
<evidence type="ECO:0000256" key="1">
    <source>
        <dbReference type="SAM" id="MobiDB-lite"/>
    </source>
</evidence>
<accession>A0A150TWI1</accession>
<reference evidence="2 3" key="1">
    <citation type="submission" date="2014-02" db="EMBL/GenBank/DDBJ databases">
        <title>The small core and large imbalanced accessory genome model reveals a collaborative survival strategy of Sorangium cellulosum strains in nature.</title>
        <authorList>
            <person name="Han K."/>
            <person name="Peng R."/>
            <person name="Blom J."/>
            <person name="Li Y.-Z."/>
        </authorList>
    </citation>
    <scope>NUCLEOTIDE SEQUENCE [LARGE SCALE GENOMIC DNA]</scope>
    <source>
        <strain evidence="2 3">So0007-03</strain>
    </source>
</reference>
<name>A0A150TWI1_SORCE</name>
<dbReference type="Proteomes" id="UP000075502">
    <property type="component" value="Unassembled WGS sequence"/>
</dbReference>
<dbReference type="AlphaFoldDB" id="A0A150TWI1"/>
<comment type="caution">
    <text evidence="2">The sequence shown here is derived from an EMBL/GenBank/DDBJ whole genome shotgun (WGS) entry which is preliminary data.</text>
</comment>
<dbReference type="EMBL" id="JEME01000783">
    <property type="protein sequence ID" value="KYG09071.1"/>
    <property type="molecule type" value="Genomic_DNA"/>
</dbReference>
<proteinExistence type="predicted"/>